<name>A0A9N9CF14_9GLOM</name>
<reference evidence="2" key="1">
    <citation type="submission" date="2021-06" db="EMBL/GenBank/DDBJ databases">
        <authorList>
            <person name="Kallberg Y."/>
            <person name="Tangrot J."/>
            <person name="Rosling A."/>
        </authorList>
    </citation>
    <scope>NUCLEOTIDE SEQUENCE</scope>
    <source>
        <strain evidence="2">FL130A</strain>
    </source>
</reference>
<dbReference type="Pfam" id="PF07714">
    <property type="entry name" value="PK_Tyr_Ser-Thr"/>
    <property type="match status" value="1"/>
</dbReference>
<dbReference type="GO" id="GO:0004672">
    <property type="term" value="F:protein kinase activity"/>
    <property type="evidence" value="ECO:0007669"/>
    <property type="project" value="InterPro"/>
</dbReference>
<dbReference type="InterPro" id="IPR000719">
    <property type="entry name" value="Prot_kinase_dom"/>
</dbReference>
<dbReference type="InterPro" id="IPR011009">
    <property type="entry name" value="Kinase-like_dom_sf"/>
</dbReference>
<sequence length="156" mass="18268">MYCKICLQKLNAEIWKCPVCDFPSWTSGDKKIDEYLIEAQRNLNKAEWPIWIPFNRFRDIELIAVGGFGKVSKAIWEKRNEDPDILTVALKEVFDSRNYNLDLINEIEMNLISHKYNLMIYGITRNPKSNNFILVQKFFYNGALNSIIKNADLSLK</sequence>
<dbReference type="SUPFAM" id="SSF56112">
    <property type="entry name" value="Protein kinase-like (PK-like)"/>
    <property type="match status" value="1"/>
</dbReference>
<evidence type="ECO:0000313" key="2">
    <source>
        <dbReference type="EMBL" id="CAG8597593.1"/>
    </source>
</evidence>
<accession>A0A9N9CF14</accession>
<feature type="domain" description="Protein kinase" evidence="1">
    <location>
        <begin position="57"/>
        <end position="156"/>
    </location>
</feature>
<proteinExistence type="predicted"/>
<dbReference type="Proteomes" id="UP000789508">
    <property type="component" value="Unassembled WGS sequence"/>
</dbReference>
<dbReference type="OrthoDB" id="2441790at2759"/>
<evidence type="ECO:0000313" key="3">
    <source>
        <dbReference type="Proteomes" id="UP000789508"/>
    </source>
</evidence>
<keyword evidence="3" id="KW-1185">Reference proteome</keyword>
<comment type="caution">
    <text evidence="2">The sequence shown here is derived from an EMBL/GenBank/DDBJ whole genome shotgun (WGS) entry which is preliminary data.</text>
</comment>
<dbReference type="PROSITE" id="PS50011">
    <property type="entry name" value="PROTEIN_KINASE_DOM"/>
    <property type="match status" value="1"/>
</dbReference>
<gene>
    <name evidence="2" type="ORF">ALEPTO_LOCUS7989</name>
</gene>
<dbReference type="EMBL" id="CAJVPS010004003">
    <property type="protein sequence ID" value="CAG8597593.1"/>
    <property type="molecule type" value="Genomic_DNA"/>
</dbReference>
<feature type="non-terminal residue" evidence="2">
    <location>
        <position position="156"/>
    </location>
</feature>
<protein>
    <submittedName>
        <fullName evidence="2">6035_t:CDS:1</fullName>
    </submittedName>
</protein>
<dbReference type="Gene3D" id="1.10.510.10">
    <property type="entry name" value="Transferase(Phosphotransferase) domain 1"/>
    <property type="match status" value="1"/>
</dbReference>
<dbReference type="GO" id="GO:0005524">
    <property type="term" value="F:ATP binding"/>
    <property type="evidence" value="ECO:0007669"/>
    <property type="project" value="InterPro"/>
</dbReference>
<organism evidence="2 3">
    <name type="scientific">Ambispora leptoticha</name>
    <dbReference type="NCBI Taxonomy" id="144679"/>
    <lineage>
        <taxon>Eukaryota</taxon>
        <taxon>Fungi</taxon>
        <taxon>Fungi incertae sedis</taxon>
        <taxon>Mucoromycota</taxon>
        <taxon>Glomeromycotina</taxon>
        <taxon>Glomeromycetes</taxon>
        <taxon>Archaeosporales</taxon>
        <taxon>Ambisporaceae</taxon>
        <taxon>Ambispora</taxon>
    </lineage>
</organism>
<evidence type="ECO:0000259" key="1">
    <source>
        <dbReference type="PROSITE" id="PS50011"/>
    </source>
</evidence>
<dbReference type="InterPro" id="IPR001245">
    <property type="entry name" value="Ser-Thr/Tyr_kinase_cat_dom"/>
</dbReference>
<dbReference type="AlphaFoldDB" id="A0A9N9CF14"/>